<feature type="region of interest" description="Disordered" evidence="1">
    <location>
        <begin position="73"/>
        <end position="94"/>
    </location>
</feature>
<gene>
    <name evidence="2" type="ORF">BaRGS_00005593</name>
</gene>
<accession>A0ABD0LW43</accession>
<evidence type="ECO:0000313" key="3">
    <source>
        <dbReference type="Proteomes" id="UP001519460"/>
    </source>
</evidence>
<feature type="non-terminal residue" evidence="2">
    <location>
        <position position="1"/>
    </location>
</feature>
<evidence type="ECO:0000256" key="1">
    <source>
        <dbReference type="SAM" id="MobiDB-lite"/>
    </source>
</evidence>
<comment type="caution">
    <text evidence="2">The sequence shown here is derived from an EMBL/GenBank/DDBJ whole genome shotgun (WGS) entry which is preliminary data.</text>
</comment>
<dbReference type="AlphaFoldDB" id="A0ABD0LW43"/>
<organism evidence="2 3">
    <name type="scientific">Batillaria attramentaria</name>
    <dbReference type="NCBI Taxonomy" id="370345"/>
    <lineage>
        <taxon>Eukaryota</taxon>
        <taxon>Metazoa</taxon>
        <taxon>Spiralia</taxon>
        <taxon>Lophotrochozoa</taxon>
        <taxon>Mollusca</taxon>
        <taxon>Gastropoda</taxon>
        <taxon>Caenogastropoda</taxon>
        <taxon>Sorbeoconcha</taxon>
        <taxon>Cerithioidea</taxon>
        <taxon>Batillariidae</taxon>
        <taxon>Batillaria</taxon>
    </lineage>
</organism>
<feature type="compositionally biased region" description="Basic residues" evidence="1">
    <location>
        <begin position="83"/>
        <end position="94"/>
    </location>
</feature>
<evidence type="ECO:0000313" key="2">
    <source>
        <dbReference type="EMBL" id="KAK7503328.1"/>
    </source>
</evidence>
<name>A0ABD0LW43_9CAEN</name>
<dbReference type="Proteomes" id="UP001519460">
    <property type="component" value="Unassembled WGS sequence"/>
</dbReference>
<protein>
    <submittedName>
        <fullName evidence="2">Uncharacterized protein</fullName>
    </submittedName>
</protein>
<proteinExistence type="predicted"/>
<keyword evidence="3" id="KW-1185">Reference proteome</keyword>
<sequence>SAPANAVHKGSVMHGKAWNGMEILGYRMVILLRRSPHNGNVTEPKIPSIPIPAQPASLDTASTKARLLPCLRVGKESSPSTRSSRRHYCPQKGI</sequence>
<reference evidence="2 3" key="1">
    <citation type="journal article" date="2023" name="Sci. Data">
        <title>Genome assembly of the Korean intertidal mud-creeper Batillaria attramentaria.</title>
        <authorList>
            <person name="Patra A.K."/>
            <person name="Ho P.T."/>
            <person name="Jun S."/>
            <person name="Lee S.J."/>
            <person name="Kim Y."/>
            <person name="Won Y.J."/>
        </authorList>
    </citation>
    <scope>NUCLEOTIDE SEQUENCE [LARGE SCALE GENOMIC DNA]</scope>
    <source>
        <strain evidence="2">Wonlab-2016</strain>
    </source>
</reference>
<dbReference type="EMBL" id="JACVVK020000021">
    <property type="protein sequence ID" value="KAK7503328.1"/>
    <property type="molecule type" value="Genomic_DNA"/>
</dbReference>